<dbReference type="InterPro" id="IPR050099">
    <property type="entry name" value="SIS_GmhA/DiaA_subfam"/>
</dbReference>
<dbReference type="SUPFAM" id="SSF53697">
    <property type="entry name" value="SIS domain"/>
    <property type="match status" value="1"/>
</dbReference>
<organism evidence="2">
    <name type="scientific">marine sediment metagenome</name>
    <dbReference type="NCBI Taxonomy" id="412755"/>
    <lineage>
        <taxon>unclassified sequences</taxon>
        <taxon>metagenomes</taxon>
        <taxon>ecological metagenomes</taxon>
    </lineage>
</organism>
<evidence type="ECO:0000259" key="1">
    <source>
        <dbReference type="PROSITE" id="PS51464"/>
    </source>
</evidence>
<evidence type="ECO:0000313" key="2">
    <source>
        <dbReference type="EMBL" id="KKM84298.1"/>
    </source>
</evidence>
<dbReference type="PANTHER" id="PTHR30390">
    <property type="entry name" value="SEDOHEPTULOSE 7-PHOSPHATE ISOMERASE / DNAA INITIATOR-ASSOCIATING FACTOR FOR REPLICATION INITIATION"/>
    <property type="match status" value="1"/>
</dbReference>
<dbReference type="InterPro" id="IPR001347">
    <property type="entry name" value="SIS_dom"/>
</dbReference>
<dbReference type="PROSITE" id="PS51464">
    <property type="entry name" value="SIS"/>
    <property type="match status" value="1"/>
</dbReference>
<dbReference type="GO" id="GO:0097367">
    <property type="term" value="F:carbohydrate derivative binding"/>
    <property type="evidence" value="ECO:0007669"/>
    <property type="project" value="InterPro"/>
</dbReference>
<dbReference type="InterPro" id="IPR046348">
    <property type="entry name" value="SIS_dom_sf"/>
</dbReference>
<dbReference type="PANTHER" id="PTHR30390:SF8">
    <property type="entry name" value="SUGAR ISOMERASE (SIS)"/>
    <property type="match status" value="1"/>
</dbReference>
<dbReference type="GO" id="GO:1901135">
    <property type="term" value="P:carbohydrate derivative metabolic process"/>
    <property type="evidence" value="ECO:0007669"/>
    <property type="project" value="InterPro"/>
</dbReference>
<proteinExistence type="predicted"/>
<dbReference type="Gene3D" id="3.40.50.10490">
    <property type="entry name" value="Glucose-6-phosphate isomerase like protein, domain 1"/>
    <property type="match status" value="1"/>
</dbReference>
<dbReference type="EMBL" id="LAZR01007589">
    <property type="protein sequence ID" value="KKM84298.1"/>
    <property type="molecule type" value="Genomic_DNA"/>
</dbReference>
<dbReference type="Pfam" id="PF13580">
    <property type="entry name" value="SIS_2"/>
    <property type="match status" value="1"/>
</dbReference>
<dbReference type="InterPro" id="IPR035461">
    <property type="entry name" value="GmhA/DiaA"/>
</dbReference>
<protein>
    <recommendedName>
        <fullName evidence="1">SIS domain-containing protein</fullName>
    </recommendedName>
</protein>
<sequence length="173" mass="18790">MDSKYISDVCRTLKLLPLDQIEIAIKAIDEARTNKKWVYLFGNGGSAANASHLANGLQKVGVKTHVLDNTPIITAIANDTSYDKIFSEQLKDVIEKGDIAIGISCSGNSKNVLRAVEYAKYEIATTIGLTAFDGGELKDLVDIPILVPVNSHEQAEDIHSIIGHMITLRLGEI</sequence>
<gene>
    <name evidence="2" type="ORF">LCGC14_1300610</name>
</gene>
<feature type="domain" description="SIS" evidence="1">
    <location>
        <begin position="24"/>
        <end position="173"/>
    </location>
</feature>
<accession>A0A0F9KR69</accession>
<dbReference type="AlphaFoldDB" id="A0A0F9KR69"/>
<dbReference type="CDD" id="cd05006">
    <property type="entry name" value="SIS_GmhA"/>
    <property type="match status" value="1"/>
</dbReference>
<comment type="caution">
    <text evidence="2">The sequence shown here is derived from an EMBL/GenBank/DDBJ whole genome shotgun (WGS) entry which is preliminary data.</text>
</comment>
<name>A0A0F9KR69_9ZZZZ</name>
<reference evidence="2" key="1">
    <citation type="journal article" date="2015" name="Nature">
        <title>Complex archaea that bridge the gap between prokaryotes and eukaryotes.</title>
        <authorList>
            <person name="Spang A."/>
            <person name="Saw J.H."/>
            <person name="Jorgensen S.L."/>
            <person name="Zaremba-Niedzwiedzka K."/>
            <person name="Martijn J."/>
            <person name="Lind A.E."/>
            <person name="van Eijk R."/>
            <person name="Schleper C."/>
            <person name="Guy L."/>
            <person name="Ettema T.J."/>
        </authorList>
    </citation>
    <scope>NUCLEOTIDE SEQUENCE</scope>
</reference>